<evidence type="ECO:0000313" key="3">
    <source>
        <dbReference type="Proteomes" id="UP000682877"/>
    </source>
</evidence>
<protein>
    <recommendedName>
        <fullName evidence="4">Transmembrane protein</fullName>
    </recommendedName>
</protein>
<gene>
    <name evidence="2" type="ORF">AARE701A_LOCUS20738</name>
</gene>
<keyword evidence="1" id="KW-1133">Transmembrane helix</keyword>
<keyword evidence="1" id="KW-0472">Membrane</keyword>
<name>A0A8S2B0S5_ARAAE</name>
<feature type="transmembrane region" description="Helical" evidence="1">
    <location>
        <begin position="6"/>
        <end position="29"/>
    </location>
</feature>
<dbReference type="Proteomes" id="UP000682877">
    <property type="component" value="Chromosome 8"/>
</dbReference>
<feature type="transmembrane region" description="Helical" evidence="1">
    <location>
        <begin position="81"/>
        <end position="110"/>
    </location>
</feature>
<feature type="transmembrane region" description="Helical" evidence="1">
    <location>
        <begin position="36"/>
        <end position="61"/>
    </location>
</feature>
<sequence length="206" mass="21842">MYSSGGGSFFVLSRAVVCSGGGGVVLPLFSEASGRWLVCSAASLVVLGGSFFSIAMVTIWFSDLGSGGFVEVWEQLSHAMVVVLVASLDSGVASRSLLAFFLFSFGVVLVPSLHHGASVVRVAVRLAVGGFLWLRRVSSACGRTLVSVLSSVAAFLWLLARFPFLLTGGSMSVVFIKCISFRRCASCPSGVFLRRIEAALWSTWHC</sequence>
<accession>A0A8S2B0S5</accession>
<proteinExistence type="predicted"/>
<reference evidence="2" key="1">
    <citation type="submission" date="2021-01" db="EMBL/GenBank/DDBJ databases">
        <authorList>
            <person name="Bezrukov I."/>
        </authorList>
    </citation>
    <scope>NUCLEOTIDE SEQUENCE</scope>
</reference>
<organism evidence="2 3">
    <name type="scientific">Arabidopsis arenosa</name>
    <name type="common">Sand rock-cress</name>
    <name type="synonym">Cardaminopsis arenosa</name>
    <dbReference type="NCBI Taxonomy" id="38785"/>
    <lineage>
        <taxon>Eukaryota</taxon>
        <taxon>Viridiplantae</taxon>
        <taxon>Streptophyta</taxon>
        <taxon>Embryophyta</taxon>
        <taxon>Tracheophyta</taxon>
        <taxon>Spermatophyta</taxon>
        <taxon>Magnoliopsida</taxon>
        <taxon>eudicotyledons</taxon>
        <taxon>Gunneridae</taxon>
        <taxon>Pentapetalae</taxon>
        <taxon>rosids</taxon>
        <taxon>malvids</taxon>
        <taxon>Brassicales</taxon>
        <taxon>Brassicaceae</taxon>
        <taxon>Camelineae</taxon>
        <taxon>Arabidopsis</taxon>
    </lineage>
</organism>
<evidence type="ECO:0008006" key="4">
    <source>
        <dbReference type="Google" id="ProtNLM"/>
    </source>
</evidence>
<feature type="transmembrane region" description="Helical" evidence="1">
    <location>
        <begin position="117"/>
        <end position="134"/>
    </location>
</feature>
<dbReference type="EMBL" id="LR999458">
    <property type="protein sequence ID" value="CAE6224001.1"/>
    <property type="molecule type" value="Genomic_DNA"/>
</dbReference>
<evidence type="ECO:0000313" key="2">
    <source>
        <dbReference type="EMBL" id="CAE6224001.1"/>
    </source>
</evidence>
<keyword evidence="1" id="KW-0812">Transmembrane</keyword>
<dbReference type="AlphaFoldDB" id="A0A8S2B0S5"/>
<keyword evidence="3" id="KW-1185">Reference proteome</keyword>
<evidence type="ECO:0000256" key="1">
    <source>
        <dbReference type="SAM" id="Phobius"/>
    </source>
</evidence>
<feature type="transmembrane region" description="Helical" evidence="1">
    <location>
        <begin position="154"/>
        <end position="176"/>
    </location>
</feature>